<organism evidence="2 3">
    <name type="scientific">Piedraia hortae CBS 480.64</name>
    <dbReference type="NCBI Taxonomy" id="1314780"/>
    <lineage>
        <taxon>Eukaryota</taxon>
        <taxon>Fungi</taxon>
        <taxon>Dikarya</taxon>
        <taxon>Ascomycota</taxon>
        <taxon>Pezizomycotina</taxon>
        <taxon>Dothideomycetes</taxon>
        <taxon>Dothideomycetidae</taxon>
        <taxon>Capnodiales</taxon>
        <taxon>Piedraiaceae</taxon>
        <taxon>Piedraia</taxon>
    </lineage>
</organism>
<sequence length="127" mass="14057">MCSSPAYLLGWLIDCCFLVVVVVHHSPNPILNSIFSRCSHKRQGLLLRDKQLAGNRIATITVVAGGRFSRIRQSASQIISGMSTFRQDRTDNICNTMMSRKSTATTTPWARTSKLTFSATNIEPLPS</sequence>
<dbReference type="EMBL" id="MU006025">
    <property type="protein sequence ID" value="KAF2857862.1"/>
    <property type="molecule type" value="Genomic_DNA"/>
</dbReference>
<keyword evidence="1" id="KW-0472">Membrane</keyword>
<evidence type="ECO:0000256" key="1">
    <source>
        <dbReference type="SAM" id="Phobius"/>
    </source>
</evidence>
<evidence type="ECO:0000313" key="2">
    <source>
        <dbReference type="EMBL" id="KAF2857862.1"/>
    </source>
</evidence>
<keyword evidence="3" id="KW-1185">Reference proteome</keyword>
<keyword evidence="1" id="KW-0812">Transmembrane</keyword>
<reference evidence="2" key="1">
    <citation type="journal article" date="2020" name="Stud. Mycol.">
        <title>101 Dothideomycetes genomes: a test case for predicting lifestyles and emergence of pathogens.</title>
        <authorList>
            <person name="Haridas S."/>
            <person name="Albert R."/>
            <person name="Binder M."/>
            <person name="Bloem J."/>
            <person name="Labutti K."/>
            <person name="Salamov A."/>
            <person name="Andreopoulos B."/>
            <person name="Baker S."/>
            <person name="Barry K."/>
            <person name="Bills G."/>
            <person name="Bluhm B."/>
            <person name="Cannon C."/>
            <person name="Castanera R."/>
            <person name="Culley D."/>
            <person name="Daum C."/>
            <person name="Ezra D."/>
            <person name="Gonzalez J."/>
            <person name="Henrissat B."/>
            <person name="Kuo A."/>
            <person name="Liang C."/>
            <person name="Lipzen A."/>
            <person name="Lutzoni F."/>
            <person name="Magnuson J."/>
            <person name="Mondo S."/>
            <person name="Nolan M."/>
            <person name="Ohm R."/>
            <person name="Pangilinan J."/>
            <person name="Park H.-J."/>
            <person name="Ramirez L."/>
            <person name="Alfaro M."/>
            <person name="Sun H."/>
            <person name="Tritt A."/>
            <person name="Yoshinaga Y."/>
            <person name="Zwiers L.-H."/>
            <person name="Turgeon B."/>
            <person name="Goodwin S."/>
            <person name="Spatafora J."/>
            <person name="Crous P."/>
            <person name="Grigoriev I."/>
        </authorList>
    </citation>
    <scope>NUCLEOTIDE SEQUENCE</scope>
    <source>
        <strain evidence="2">CBS 480.64</strain>
    </source>
</reference>
<protein>
    <submittedName>
        <fullName evidence="2">Uncharacterized protein</fullName>
    </submittedName>
</protein>
<dbReference type="AlphaFoldDB" id="A0A6A7BS21"/>
<proteinExistence type="predicted"/>
<evidence type="ECO:0000313" key="3">
    <source>
        <dbReference type="Proteomes" id="UP000799421"/>
    </source>
</evidence>
<gene>
    <name evidence="2" type="ORF">K470DRAFT_296801</name>
</gene>
<feature type="transmembrane region" description="Helical" evidence="1">
    <location>
        <begin position="6"/>
        <end position="23"/>
    </location>
</feature>
<dbReference type="Proteomes" id="UP000799421">
    <property type="component" value="Unassembled WGS sequence"/>
</dbReference>
<keyword evidence="1" id="KW-1133">Transmembrane helix</keyword>
<accession>A0A6A7BS21</accession>
<name>A0A6A7BS21_9PEZI</name>